<proteinExistence type="predicted"/>
<feature type="signal peptide" evidence="3">
    <location>
        <begin position="1"/>
        <end position="18"/>
    </location>
</feature>
<protein>
    <submittedName>
        <fullName evidence="5">GPI anchored protein-like protein</fullName>
    </submittedName>
</protein>
<dbReference type="GO" id="GO:0016829">
    <property type="term" value="F:lyase activity"/>
    <property type="evidence" value="ECO:0007669"/>
    <property type="project" value="UniProtKB-KW"/>
</dbReference>
<dbReference type="InterPro" id="IPR008397">
    <property type="entry name" value="Alginate_lyase_dom"/>
</dbReference>
<evidence type="ECO:0000313" key="5">
    <source>
        <dbReference type="EMBL" id="KAF2112544.1"/>
    </source>
</evidence>
<dbReference type="AlphaFoldDB" id="A0A6A5Z0G1"/>
<reference evidence="5" key="1">
    <citation type="journal article" date="2020" name="Stud. Mycol.">
        <title>101 Dothideomycetes genomes: a test case for predicting lifestyles and emergence of pathogens.</title>
        <authorList>
            <person name="Haridas S."/>
            <person name="Albert R."/>
            <person name="Binder M."/>
            <person name="Bloem J."/>
            <person name="Labutti K."/>
            <person name="Salamov A."/>
            <person name="Andreopoulos B."/>
            <person name="Baker S."/>
            <person name="Barry K."/>
            <person name="Bills G."/>
            <person name="Bluhm B."/>
            <person name="Cannon C."/>
            <person name="Castanera R."/>
            <person name="Culley D."/>
            <person name="Daum C."/>
            <person name="Ezra D."/>
            <person name="Gonzalez J."/>
            <person name="Henrissat B."/>
            <person name="Kuo A."/>
            <person name="Liang C."/>
            <person name="Lipzen A."/>
            <person name="Lutzoni F."/>
            <person name="Magnuson J."/>
            <person name="Mondo S."/>
            <person name="Nolan M."/>
            <person name="Ohm R."/>
            <person name="Pangilinan J."/>
            <person name="Park H.-J."/>
            <person name="Ramirez L."/>
            <person name="Alfaro M."/>
            <person name="Sun H."/>
            <person name="Tritt A."/>
            <person name="Yoshinaga Y."/>
            <person name="Zwiers L.-H."/>
            <person name="Turgeon B."/>
            <person name="Goodwin S."/>
            <person name="Spatafora J."/>
            <person name="Crous P."/>
            <person name="Grigoriev I."/>
        </authorList>
    </citation>
    <scope>NUCLEOTIDE SEQUENCE</scope>
    <source>
        <strain evidence="5">CBS 627.86</strain>
    </source>
</reference>
<evidence type="ECO:0000313" key="6">
    <source>
        <dbReference type="Proteomes" id="UP000799770"/>
    </source>
</evidence>
<organism evidence="5 6">
    <name type="scientific">Lophiotrema nucula</name>
    <dbReference type="NCBI Taxonomy" id="690887"/>
    <lineage>
        <taxon>Eukaryota</taxon>
        <taxon>Fungi</taxon>
        <taxon>Dikarya</taxon>
        <taxon>Ascomycota</taxon>
        <taxon>Pezizomycotina</taxon>
        <taxon>Dothideomycetes</taxon>
        <taxon>Pleosporomycetidae</taxon>
        <taxon>Pleosporales</taxon>
        <taxon>Lophiotremataceae</taxon>
        <taxon>Lophiotrema</taxon>
    </lineage>
</organism>
<dbReference type="InterPro" id="IPR008929">
    <property type="entry name" value="Chondroitin_lyas"/>
</dbReference>
<keyword evidence="1 3" id="KW-0732">Signal</keyword>
<feature type="domain" description="Alginate lyase" evidence="4">
    <location>
        <begin position="87"/>
        <end position="326"/>
    </location>
</feature>
<dbReference type="EMBL" id="ML977330">
    <property type="protein sequence ID" value="KAF2112544.1"/>
    <property type="molecule type" value="Genomic_DNA"/>
</dbReference>
<dbReference type="GO" id="GO:0042597">
    <property type="term" value="C:periplasmic space"/>
    <property type="evidence" value="ECO:0007669"/>
    <property type="project" value="InterPro"/>
</dbReference>
<name>A0A6A5Z0G1_9PLEO</name>
<dbReference type="Pfam" id="PF05426">
    <property type="entry name" value="Alginate_lyase"/>
    <property type="match status" value="1"/>
</dbReference>
<evidence type="ECO:0000256" key="3">
    <source>
        <dbReference type="SAM" id="SignalP"/>
    </source>
</evidence>
<gene>
    <name evidence="5" type="ORF">BDV96DRAFT_579875</name>
</gene>
<keyword evidence="2" id="KW-0456">Lyase</keyword>
<dbReference type="OrthoDB" id="5302720at2759"/>
<feature type="chain" id="PRO_5025673676" evidence="3">
    <location>
        <begin position="19"/>
        <end position="417"/>
    </location>
</feature>
<evidence type="ECO:0000256" key="2">
    <source>
        <dbReference type="ARBA" id="ARBA00023239"/>
    </source>
</evidence>
<evidence type="ECO:0000256" key="1">
    <source>
        <dbReference type="ARBA" id="ARBA00022729"/>
    </source>
</evidence>
<evidence type="ECO:0000259" key="4">
    <source>
        <dbReference type="Pfam" id="PF05426"/>
    </source>
</evidence>
<dbReference type="Gene3D" id="1.50.10.100">
    <property type="entry name" value="Chondroitin AC/alginate lyase"/>
    <property type="match status" value="1"/>
</dbReference>
<accession>A0A6A5Z0G1</accession>
<dbReference type="Proteomes" id="UP000799770">
    <property type="component" value="Unassembled WGS sequence"/>
</dbReference>
<sequence length="417" mass="45938">MHISSLWLLGSILSLVSSTPFLHSLSVPKPVDHFTHPGALHKAADIQRIKSHVKNKDEPWFKAYQHLSNATLAQPTWKSSPKTVLVRGPPDPNLNLSENYPSAYRDAHSAYQLAIRWLITDNTTFADAAVKTLDGWSSTLTDINGSEDMFLAAGLYGYQFANAAELLRSYTGWPKQNQTRFGTMLNNIFAKYNRNFLDHHNNKPNFYYANWDLCNIASLMSIGIFTDNSTMYNFAVNYFLNGPADGAVANGALPFFSIANFTEKGTGKTLMEGQEAGRDQGHATLCMALLGVIGQQGWNQGVDLYGVFGHQILNAAEYAGKYNTNHSVPYTSYVSWEGNLTAVAEKSRFAVRPGYEAIYAYYADVKGLDASWSKAYRDYVDANITAKVEGGGGDYGPNSGGFDAFGHGTLMYRISGN</sequence>
<keyword evidence="6" id="KW-1185">Reference proteome</keyword>
<dbReference type="SUPFAM" id="SSF48230">
    <property type="entry name" value="Chondroitin AC/alginate lyase"/>
    <property type="match status" value="1"/>
</dbReference>